<proteinExistence type="predicted"/>
<evidence type="ECO:0000313" key="13">
    <source>
        <dbReference type="EMBL" id="MDS1310916.1"/>
    </source>
</evidence>
<dbReference type="SUPFAM" id="SSF47384">
    <property type="entry name" value="Homodimeric domain of signal transducing histidine kinase"/>
    <property type="match status" value="1"/>
</dbReference>
<evidence type="ECO:0000256" key="1">
    <source>
        <dbReference type="ARBA" id="ARBA00000085"/>
    </source>
</evidence>
<dbReference type="RefSeq" id="WP_200369844.1">
    <property type="nucleotide sequence ID" value="NZ_JAVMBO010000017.1"/>
</dbReference>
<dbReference type="PANTHER" id="PTHR45436">
    <property type="entry name" value="SENSOR HISTIDINE KINASE YKOH"/>
    <property type="match status" value="1"/>
</dbReference>
<keyword evidence="13" id="KW-0067">ATP-binding</keyword>
<dbReference type="InterPro" id="IPR005467">
    <property type="entry name" value="His_kinase_dom"/>
</dbReference>
<keyword evidence="10" id="KW-0472">Membrane</keyword>
<dbReference type="InterPro" id="IPR036097">
    <property type="entry name" value="HisK_dim/P_sf"/>
</dbReference>
<keyword evidence="4" id="KW-0597">Phosphoprotein</keyword>
<dbReference type="PROSITE" id="PS50109">
    <property type="entry name" value="HIS_KIN"/>
    <property type="match status" value="1"/>
</dbReference>
<name>A0ABU2HJZ0_9GAMM</name>
<keyword evidence="6 10" id="KW-0812">Transmembrane</keyword>
<dbReference type="Pfam" id="PF02518">
    <property type="entry name" value="HATPase_c"/>
    <property type="match status" value="1"/>
</dbReference>
<protein>
    <recommendedName>
        <fullName evidence="3">histidine kinase</fullName>
        <ecNumber evidence="3">2.7.13.3</ecNumber>
    </recommendedName>
</protein>
<dbReference type="InterPro" id="IPR003660">
    <property type="entry name" value="HAMP_dom"/>
</dbReference>
<evidence type="ECO:0000256" key="5">
    <source>
        <dbReference type="ARBA" id="ARBA00022679"/>
    </source>
</evidence>
<dbReference type="CDD" id="cd00082">
    <property type="entry name" value="HisKA"/>
    <property type="match status" value="1"/>
</dbReference>
<evidence type="ECO:0000259" key="12">
    <source>
        <dbReference type="PROSITE" id="PS50885"/>
    </source>
</evidence>
<evidence type="ECO:0000256" key="2">
    <source>
        <dbReference type="ARBA" id="ARBA00004370"/>
    </source>
</evidence>
<dbReference type="GO" id="GO:0005524">
    <property type="term" value="F:ATP binding"/>
    <property type="evidence" value="ECO:0007669"/>
    <property type="project" value="UniProtKB-KW"/>
</dbReference>
<evidence type="ECO:0000256" key="3">
    <source>
        <dbReference type="ARBA" id="ARBA00012438"/>
    </source>
</evidence>
<dbReference type="SUPFAM" id="SSF55874">
    <property type="entry name" value="ATPase domain of HSP90 chaperone/DNA topoisomerase II/histidine kinase"/>
    <property type="match status" value="1"/>
</dbReference>
<comment type="caution">
    <text evidence="13">The sequence shown here is derived from an EMBL/GenBank/DDBJ whole genome shotgun (WGS) entry which is preliminary data.</text>
</comment>
<evidence type="ECO:0000256" key="6">
    <source>
        <dbReference type="ARBA" id="ARBA00022692"/>
    </source>
</evidence>
<keyword evidence="7" id="KW-0418">Kinase</keyword>
<dbReference type="Proteomes" id="UP001267407">
    <property type="component" value="Unassembled WGS sequence"/>
</dbReference>
<dbReference type="SMART" id="SM00304">
    <property type="entry name" value="HAMP"/>
    <property type="match status" value="1"/>
</dbReference>
<dbReference type="PANTHER" id="PTHR45436:SF5">
    <property type="entry name" value="SENSOR HISTIDINE KINASE TRCS"/>
    <property type="match status" value="1"/>
</dbReference>
<dbReference type="InterPro" id="IPR003594">
    <property type="entry name" value="HATPase_dom"/>
</dbReference>
<dbReference type="CDD" id="cd06225">
    <property type="entry name" value="HAMP"/>
    <property type="match status" value="1"/>
</dbReference>
<dbReference type="Gene3D" id="1.10.287.130">
    <property type="match status" value="1"/>
</dbReference>
<reference evidence="13" key="1">
    <citation type="submission" date="2023-09" db="EMBL/GenBank/DDBJ databases">
        <title>Marinobacter sediminicola sp. nov. and Marinobacter maritimum sp. nov., isolated from marine sediment.</title>
        <authorList>
            <person name="An J."/>
        </authorList>
    </citation>
    <scope>NUCLEOTIDE SEQUENCE</scope>
    <source>
        <strain evidence="13">F60267</strain>
    </source>
</reference>
<evidence type="ECO:0000256" key="7">
    <source>
        <dbReference type="ARBA" id="ARBA00022777"/>
    </source>
</evidence>
<dbReference type="Gene3D" id="3.30.565.10">
    <property type="entry name" value="Histidine kinase-like ATPase, C-terminal domain"/>
    <property type="match status" value="1"/>
</dbReference>
<evidence type="ECO:0000256" key="10">
    <source>
        <dbReference type="SAM" id="Phobius"/>
    </source>
</evidence>
<keyword evidence="9" id="KW-0902">Two-component regulatory system</keyword>
<keyword evidence="14" id="KW-1185">Reference proteome</keyword>
<dbReference type="Gene3D" id="6.10.340.10">
    <property type="match status" value="1"/>
</dbReference>
<dbReference type="EC" id="2.7.13.3" evidence="3"/>
<dbReference type="SMART" id="SM00388">
    <property type="entry name" value="HisKA"/>
    <property type="match status" value="1"/>
</dbReference>
<dbReference type="InterPro" id="IPR050428">
    <property type="entry name" value="TCS_sensor_his_kinase"/>
</dbReference>
<accession>A0ABU2HJZ0</accession>
<dbReference type="Pfam" id="PF00512">
    <property type="entry name" value="HisKA"/>
    <property type="match status" value="1"/>
</dbReference>
<evidence type="ECO:0000256" key="8">
    <source>
        <dbReference type="ARBA" id="ARBA00022989"/>
    </source>
</evidence>
<dbReference type="InterPro" id="IPR036890">
    <property type="entry name" value="HATPase_C_sf"/>
</dbReference>
<comment type="catalytic activity">
    <reaction evidence="1">
        <text>ATP + protein L-histidine = ADP + protein N-phospho-L-histidine.</text>
        <dbReference type="EC" id="2.7.13.3"/>
    </reaction>
</comment>
<evidence type="ECO:0000313" key="14">
    <source>
        <dbReference type="Proteomes" id="UP001267407"/>
    </source>
</evidence>
<dbReference type="PROSITE" id="PS50885">
    <property type="entry name" value="HAMP"/>
    <property type="match status" value="1"/>
</dbReference>
<dbReference type="SMART" id="SM00387">
    <property type="entry name" value="HATPase_c"/>
    <property type="match status" value="1"/>
</dbReference>
<comment type="subcellular location">
    <subcellularLocation>
        <location evidence="2">Membrane</location>
    </subcellularLocation>
</comment>
<keyword evidence="8 10" id="KW-1133">Transmembrane helix</keyword>
<keyword evidence="13" id="KW-0547">Nucleotide-binding</keyword>
<dbReference type="SUPFAM" id="SSF49344">
    <property type="entry name" value="CBD9-like"/>
    <property type="match status" value="1"/>
</dbReference>
<evidence type="ECO:0000256" key="9">
    <source>
        <dbReference type="ARBA" id="ARBA00023012"/>
    </source>
</evidence>
<evidence type="ECO:0000256" key="4">
    <source>
        <dbReference type="ARBA" id="ARBA00022553"/>
    </source>
</evidence>
<feature type="domain" description="Histidine kinase" evidence="11">
    <location>
        <begin position="475"/>
        <end position="690"/>
    </location>
</feature>
<gene>
    <name evidence="13" type="ORF">RKA07_12520</name>
</gene>
<dbReference type="Gene3D" id="2.60.40.1190">
    <property type="match status" value="1"/>
</dbReference>
<organism evidence="13 14">
    <name type="scientific">Marinobacter xiaoshiensis</name>
    <dbReference type="NCBI Taxonomy" id="3073652"/>
    <lineage>
        <taxon>Bacteria</taxon>
        <taxon>Pseudomonadati</taxon>
        <taxon>Pseudomonadota</taxon>
        <taxon>Gammaproteobacteria</taxon>
        <taxon>Pseudomonadales</taxon>
        <taxon>Marinobacteraceae</taxon>
        <taxon>Marinobacter</taxon>
    </lineage>
</organism>
<dbReference type="EMBL" id="JAVMBO010000017">
    <property type="protein sequence ID" value="MDS1310916.1"/>
    <property type="molecule type" value="Genomic_DNA"/>
</dbReference>
<sequence length="697" mass="77110">MTLKRQLFIASLLMLLIPWAGLQFVLELDQALRQQALQQLQDQADRLAQSAGDLSLGLPVVAPQTPAIYMESLTSPINLDGYGHDWPGYDEGEQSLLWQPSAYSDSEPPAQSSGKPTLHWQAATDQRHLYLLIRLSNRQPEFFNPGAPDQPHDRLKLWLEPADSKQLNPDAQTTSWLMRASPPGTVYATTTDTANREASDTPDYRVSGHWTSMGNGWQLELKLPKPPQGSRFGFSAQWRDSSGLAQAGTSTDPLPVMVERQSGLERQLIPGMSKGQIARLIEPAGWVIAQQATPSPQAPPEFDELSPLQIVEHISLNALRALVQFYQPKPARLSIHTNRLDMSGIPEEGLVRHEDDKVWLMTSKPVFGGRTLVLEQSLDQLLTLAGSTLGSVIARSTLIIIGLTLVLLGYASWLSWRIARLQRAVSATIDQDGRIIGTLPGSGAKDELGQLQNHFAQMADRLHGYNRYLESFSRRLSHELKTPVAVVRSSLENLSHAETTEERSQYIGRATAGTERLRQILNGMSEAARLEQSFDHADKEAFDLAEVVSQASAAYQTLDPHHQLIYTGPESGITLVGSPELLVQMLDKLVDNARDFTPENGRIEIRLDQHTDQVQIEVFNEGSSLPATSGVDIFEAFVSQREGKTEGHLGQGLLIVRLIADFFGGRVDARNQHFNGIDGVSFRVIIPKLTDKPRTDP</sequence>
<evidence type="ECO:0000259" key="11">
    <source>
        <dbReference type="PROSITE" id="PS50109"/>
    </source>
</evidence>
<keyword evidence="5" id="KW-0808">Transferase</keyword>
<feature type="transmembrane region" description="Helical" evidence="10">
    <location>
        <begin position="392"/>
        <end position="413"/>
    </location>
</feature>
<feature type="domain" description="HAMP" evidence="12">
    <location>
        <begin position="412"/>
        <end position="467"/>
    </location>
</feature>
<dbReference type="InterPro" id="IPR003661">
    <property type="entry name" value="HisK_dim/P_dom"/>
</dbReference>